<feature type="compositionally biased region" description="Polar residues" evidence="5">
    <location>
        <begin position="21"/>
        <end position="39"/>
    </location>
</feature>
<gene>
    <name evidence="6" type="ORF">A1O7_01430</name>
</gene>
<dbReference type="GO" id="GO:0030686">
    <property type="term" value="C:90S preribosome"/>
    <property type="evidence" value="ECO:0007669"/>
    <property type="project" value="InterPro"/>
</dbReference>
<feature type="compositionally biased region" description="Basic and acidic residues" evidence="5">
    <location>
        <begin position="127"/>
        <end position="141"/>
    </location>
</feature>
<evidence type="ECO:0000256" key="4">
    <source>
        <dbReference type="ARBA" id="ARBA00023242"/>
    </source>
</evidence>
<evidence type="ECO:0000256" key="1">
    <source>
        <dbReference type="ARBA" id="ARBA00004604"/>
    </source>
</evidence>
<evidence type="ECO:0000256" key="2">
    <source>
        <dbReference type="ARBA" id="ARBA00011022"/>
    </source>
</evidence>
<feature type="region of interest" description="Disordered" evidence="5">
    <location>
        <begin position="21"/>
        <end position="179"/>
    </location>
</feature>
<dbReference type="OrthoDB" id="5429132at2759"/>
<name>W9WJE0_9EURO</name>
<comment type="caution">
    <text evidence="6">The sequence shown here is derived from an EMBL/GenBank/DDBJ whole genome shotgun (WGS) entry which is preliminary data.</text>
</comment>
<organism evidence="6 7">
    <name type="scientific">Cladophialophora yegresii CBS 114405</name>
    <dbReference type="NCBI Taxonomy" id="1182544"/>
    <lineage>
        <taxon>Eukaryota</taxon>
        <taxon>Fungi</taxon>
        <taxon>Dikarya</taxon>
        <taxon>Ascomycota</taxon>
        <taxon>Pezizomycotina</taxon>
        <taxon>Eurotiomycetes</taxon>
        <taxon>Chaetothyriomycetidae</taxon>
        <taxon>Chaetothyriales</taxon>
        <taxon>Herpotrichiellaceae</taxon>
        <taxon>Cladophialophora</taxon>
    </lineage>
</organism>
<evidence type="ECO:0000313" key="6">
    <source>
        <dbReference type="EMBL" id="EXJ65090.1"/>
    </source>
</evidence>
<evidence type="ECO:0000256" key="5">
    <source>
        <dbReference type="SAM" id="MobiDB-lite"/>
    </source>
</evidence>
<dbReference type="Proteomes" id="UP000019473">
    <property type="component" value="Unassembled WGS sequence"/>
</dbReference>
<dbReference type="GO" id="GO:0030688">
    <property type="term" value="C:preribosome, small subunit precursor"/>
    <property type="evidence" value="ECO:0007669"/>
    <property type="project" value="InterPro"/>
</dbReference>
<dbReference type="GO" id="GO:0005730">
    <property type="term" value="C:nucleolus"/>
    <property type="evidence" value="ECO:0007669"/>
    <property type="project" value="UniProtKB-SubCell"/>
</dbReference>
<dbReference type="Pfam" id="PF15341">
    <property type="entry name" value="SLX9"/>
    <property type="match status" value="1"/>
</dbReference>
<sequence>MAPLRQPPSPNAQPTKLILKKSSNLGSQNAAATSGSLFPSSKKDKRRIKHSQLINKVTKSSERNPKRRRPNKKLVTTLDALADALPRSEETGDDVGGTKIVTTGERPQDQVNIIKRKSIKSRPGALKRRENVDRGERDRFAKNMAQLASATSTSAATEKRDSKDNEESSPNTAAIPSTSERWAALRRFISQTLETKPELKALKT</sequence>
<evidence type="ECO:0000256" key="3">
    <source>
        <dbReference type="ARBA" id="ARBA00021321"/>
    </source>
</evidence>
<dbReference type="VEuPathDB" id="FungiDB:A1O7_01430"/>
<feature type="compositionally biased region" description="Basic and acidic residues" evidence="5">
    <location>
        <begin position="157"/>
        <end position="166"/>
    </location>
</feature>
<reference evidence="6 7" key="1">
    <citation type="submission" date="2013-03" db="EMBL/GenBank/DDBJ databases">
        <title>The Genome Sequence of Cladophialophora yegresii CBS 114405.</title>
        <authorList>
            <consortium name="The Broad Institute Genomics Platform"/>
            <person name="Cuomo C."/>
            <person name="de Hoog S."/>
            <person name="Gorbushina A."/>
            <person name="Walker B."/>
            <person name="Young S.K."/>
            <person name="Zeng Q."/>
            <person name="Gargeya S."/>
            <person name="Fitzgerald M."/>
            <person name="Haas B."/>
            <person name="Abouelleil A."/>
            <person name="Allen A.W."/>
            <person name="Alvarado L."/>
            <person name="Arachchi H.M."/>
            <person name="Berlin A.M."/>
            <person name="Chapman S.B."/>
            <person name="Gainer-Dewar J."/>
            <person name="Goldberg J."/>
            <person name="Griggs A."/>
            <person name="Gujja S."/>
            <person name="Hansen M."/>
            <person name="Howarth C."/>
            <person name="Imamovic A."/>
            <person name="Ireland A."/>
            <person name="Larimer J."/>
            <person name="McCowan C."/>
            <person name="Murphy C."/>
            <person name="Pearson M."/>
            <person name="Poon T.W."/>
            <person name="Priest M."/>
            <person name="Roberts A."/>
            <person name="Saif S."/>
            <person name="Shea T."/>
            <person name="Sisk P."/>
            <person name="Sykes S."/>
            <person name="Wortman J."/>
            <person name="Nusbaum C."/>
            <person name="Birren B."/>
        </authorList>
    </citation>
    <scope>NUCLEOTIDE SEQUENCE [LARGE SCALE GENOMIC DNA]</scope>
    <source>
        <strain evidence="6 7">CBS 114405</strain>
    </source>
</reference>
<feature type="compositionally biased region" description="Low complexity" evidence="5">
    <location>
        <begin position="76"/>
        <end position="85"/>
    </location>
</feature>
<dbReference type="InterPro" id="IPR028160">
    <property type="entry name" value="Slx9-like"/>
</dbReference>
<dbReference type="HOGENOM" id="CLU_090035_0_0_1"/>
<dbReference type="GeneID" id="19176042"/>
<dbReference type="GO" id="GO:0000462">
    <property type="term" value="P:maturation of SSU-rRNA from tricistronic rRNA transcript (SSU-rRNA, 5.8S rRNA, LSU-rRNA)"/>
    <property type="evidence" value="ECO:0007669"/>
    <property type="project" value="InterPro"/>
</dbReference>
<dbReference type="eggNOG" id="ENOG502SSCK">
    <property type="taxonomic scope" value="Eukaryota"/>
</dbReference>
<dbReference type="EMBL" id="AMGW01000001">
    <property type="protein sequence ID" value="EXJ65090.1"/>
    <property type="molecule type" value="Genomic_DNA"/>
</dbReference>
<dbReference type="AlphaFoldDB" id="W9WJE0"/>
<keyword evidence="4" id="KW-0539">Nucleus</keyword>
<protein>
    <recommendedName>
        <fullName evidence="3">Ribosome biogenesis protein SLX9</fullName>
    </recommendedName>
</protein>
<accession>W9WJE0</accession>
<dbReference type="RefSeq" id="XP_007753657.1">
    <property type="nucleotide sequence ID" value="XM_007755467.1"/>
</dbReference>
<comment type="similarity">
    <text evidence="2">Belongs to the SLX9 family.</text>
</comment>
<proteinExistence type="inferred from homology"/>
<keyword evidence="7" id="KW-1185">Reference proteome</keyword>
<comment type="subcellular location">
    <subcellularLocation>
        <location evidence="1">Nucleus</location>
        <location evidence="1">Nucleolus</location>
    </subcellularLocation>
</comment>
<evidence type="ECO:0000313" key="7">
    <source>
        <dbReference type="Proteomes" id="UP000019473"/>
    </source>
</evidence>
<feature type="compositionally biased region" description="Polar residues" evidence="5">
    <location>
        <begin position="168"/>
        <end position="179"/>
    </location>
</feature>